<dbReference type="SUPFAM" id="SSF55874">
    <property type="entry name" value="ATPase domain of HSP90 chaperone/DNA topoisomerase II/histidine kinase"/>
    <property type="match status" value="1"/>
</dbReference>
<keyword evidence="8" id="KW-0418">Kinase</keyword>
<keyword evidence="19" id="KW-1185">Reference proteome</keyword>
<dbReference type="SUPFAM" id="SSF47384">
    <property type="entry name" value="Homodimeric domain of signal transducing histidine kinase"/>
    <property type="match status" value="1"/>
</dbReference>
<protein>
    <recommendedName>
        <fullName evidence="3">histidine kinase</fullName>
        <ecNumber evidence="3">2.7.13.3</ecNumber>
    </recommendedName>
</protein>
<dbReference type="InterPro" id="IPR005467">
    <property type="entry name" value="His_kinase_dom"/>
</dbReference>
<dbReference type="PANTHER" id="PTHR45339">
    <property type="entry name" value="HYBRID SIGNAL TRANSDUCTION HISTIDINE KINASE J"/>
    <property type="match status" value="1"/>
</dbReference>
<evidence type="ECO:0000256" key="12">
    <source>
        <dbReference type="ARBA" id="ARBA00023136"/>
    </source>
</evidence>
<evidence type="ECO:0000259" key="17">
    <source>
        <dbReference type="PROSITE" id="PS50110"/>
    </source>
</evidence>
<keyword evidence="4 13" id="KW-0597">Phosphoprotein</keyword>
<dbReference type="InterPro" id="IPR004358">
    <property type="entry name" value="Sig_transdc_His_kin-like_C"/>
</dbReference>
<dbReference type="PROSITE" id="PS50110">
    <property type="entry name" value="RESPONSE_REGULATORY"/>
    <property type="match status" value="1"/>
</dbReference>
<evidence type="ECO:0000259" key="16">
    <source>
        <dbReference type="PROSITE" id="PS50109"/>
    </source>
</evidence>
<evidence type="ECO:0000313" key="18">
    <source>
        <dbReference type="EMBL" id="ATC65376.1"/>
    </source>
</evidence>
<dbReference type="Pfam" id="PF02518">
    <property type="entry name" value="HATPase_c"/>
    <property type="match status" value="1"/>
</dbReference>
<dbReference type="GO" id="GO:0000155">
    <property type="term" value="F:phosphorelay sensor kinase activity"/>
    <property type="evidence" value="ECO:0007669"/>
    <property type="project" value="InterPro"/>
</dbReference>
<evidence type="ECO:0000256" key="11">
    <source>
        <dbReference type="ARBA" id="ARBA00023012"/>
    </source>
</evidence>
<feature type="domain" description="Response regulatory" evidence="17">
    <location>
        <begin position="537"/>
        <end position="654"/>
    </location>
</feature>
<dbReference type="InterPro" id="IPR011006">
    <property type="entry name" value="CheY-like_superfamily"/>
</dbReference>
<evidence type="ECO:0000256" key="2">
    <source>
        <dbReference type="ARBA" id="ARBA00004370"/>
    </source>
</evidence>
<evidence type="ECO:0000256" key="10">
    <source>
        <dbReference type="ARBA" id="ARBA00022989"/>
    </source>
</evidence>
<evidence type="ECO:0000256" key="1">
    <source>
        <dbReference type="ARBA" id="ARBA00000085"/>
    </source>
</evidence>
<organism evidence="18 19">
    <name type="scientific">Nibricoccus aquaticus</name>
    <dbReference type="NCBI Taxonomy" id="2576891"/>
    <lineage>
        <taxon>Bacteria</taxon>
        <taxon>Pseudomonadati</taxon>
        <taxon>Verrucomicrobiota</taxon>
        <taxon>Opitutia</taxon>
        <taxon>Opitutales</taxon>
        <taxon>Opitutaceae</taxon>
        <taxon>Nibricoccus</taxon>
    </lineage>
</organism>
<comment type="catalytic activity">
    <reaction evidence="1">
        <text>ATP + protein L-histidine = ADP + protein N-phospho-L-histidine.</text>
        <dbReference type="EC" id="2.7.13.3"/>
    </reaction>
</comment>
<evidence type="ECO:0000256" key="8">
    <source>
        <dbReference type="ARBA" id="ARBA00022777"/>
    </source>
</evidence>
<reference evidence="18 19" key="1">
    <citation type="submission" date="2017-09" db="EMBL/GenBank/DDBJ databases">
        <title>Complete genome sequence of Verrucomicrobial strain HZ-65, isolated from freshwater.</title>
        <authorList>
            <person name="Choi A."/>
        </authorList>
    </citation>
    <scope>NUCLEOTIDE SEQUENCE [LARGE SCALE GENOMIC DNA]</scope>
    <source>
        <strain evidence="18 19">HZ-65</strain>
    </source>
</reference>
<gene>
    <name evidence="18" type="ORF">CMV30_16285</name>
</gene>
<feature type="transmembrane region" description="Helical" evidence="15">
    <location>
        <begin position="46"/>
        <end position="64"/>
    </location>
</feature>
<dbReference type="PANTHER" id="PTHR45339:SF1">
    <property type="entry name" value="HYBRID SIGNAL TRANSDUCTION HISTIDINE KINASE J"/>
    <property type="match status" value="1"/>
</dbReference>
<keyword evidence="5" id="KW-0808">Transferase</keyword>
<dbReference type="CDD" id="cd16922">
    <property type="entry name" value="HATPase_EvgS-ArcB-TorS-like"/>
    <property type="match status" value="1"/>
</dbReference>
<dbReference type="Gene3D" id="3.40.50.2300">
    <property type="match status" value="1"/>
</dbReference>
<dbReference type="InterPro" id="IPR003661">
    <property type="entry name" value="HisK_dim/P_dom"/>
</dbReference>
<dbReference type="EC" id="2.7.13.3" evidence="3"/>
<dbReference type="SMART" id="SM00387">
    <property type="entry name" value="HATPase_c"/>
    <property type="match status" value="1"/>
</dbReference>
<dbReference type="EMBL" id="CP023344">
    <property type="protein sequence ID" value="ATC65376.1"/>
    <property type="molecule type" value="Genomic_DNA"/>
</dbReference>
<evidence type="ECO:0000256" key="7">
    <source>
        <dbReference type="ARBA" id="ARBA00022741"/>
    </source>
</evidence>
<dbReference type="PRINTS" id="PR00344">
    <property type="entry name" value="BCTRLSENSOR"/>
</dbReference>
<dbReference type="CDD" id="cd17546">
    <property type="entry name" value="REC_hyHK_CKI1_RcsC-like"/>
    <property type="match status" value="1"/>
</dbReference>
<keyword evidence="6 15" id="KW-0812">Transmembrane</keyword>
<dbReference type="Pfam" id="PF00072">
    <property type="entry name" value="Response_reg"/>
    <property type="match status" value="1"/>
</dbReference>
<feature type="transmembrane region" description="Helical" evidence="15">
    <location>
        <begin position="231"/>
        <end position="254"/>
    </location>
</feature>
<dbReference type="GO" id="GO:0005524">
    <property type="term" value="F:ATP binding"/>
    <property type="evidence" value="ECO:0007669"/>
    <property type="project" value="UniProtKB-KW"/>
</dbReference>
<dbReference type="Pfam" id="PF00512">
    <property type="entry name" value="HisKA"/>
    <property type="match status" value="1"/>
</dbReference>
<comment type="subcellular location">
    <subcellularLocation>
        <location evidence="2">Membrane</location>
    </subcellularLocation>
</comment>
<dbReference type="AlphaFoldDB" id="A0A290QGI0"/>
<dbReference type="Gene3D" id="3.30.565.10">
    <property type="entry name" value="Histidine kinase-like ATPase, C-terminal domain"/>
    <property type="match status" value="1"/>
</dbReference>
<evidence type="ECO:0000256" key="15">
    <source>
        <dbReference type="SAM" id="Phobius"/>
    </source>
</evidence>
<sequence length="664" mass="72753">MSVLIPILTYRFDTLLFAGLSLFALLLCRSAIHHRRPGCQLAPATWWFLAAAILLGAALAEWAGNARHRSLEKIYSSLGPTYALELQKLGHARVTTSTPPNDPAYLALIEAQKNWLRVNPFIADIYTFRRHDPARVAFIVDSETDYNRDGMFDGTREQRTLIGEIYEETTPDFLAVFDGQSTFDTTFKADRWGLWVSSLTPIYDENGRVEAGVGIDFPAADWVTTIAISRALTLGAMLALVAAFLFREILFTLIRAEAHQRKNTEHELHSAVTAAEHANHARGEFLAVMSHEIRTPLTAVLGFASVLSETRLDPTQRRYVDTIISAGDRLVAMLNDVLDLSKMEEGKLTLDSIAWSPALLLNEVVDLLTPSAMEKGLRLRCDQQFSDALAVEGDPARVRQILVNLVNNAVKFTDHGEITVRGRWIPPDLGAPRGKLIFEVQDSGIGIPSDKLPGLFKQFTPQPGRPRRANGSGLGLTLSKRLLDLMGGTIAVDSIFGHGSTFTVTLPTSPAQLARPIDLPGSSRPPVSTSTPPMRGRALVVDDHSVNRELLKIMLRRQGYLADLATNGAEAIALTAATTYSIIFMDLEMPGMDGFTTTQKIRASEPTGRRIPIVAVTATTTKGTREKCLAAGMDEYLTKPVYLPALKSTLEAMTDAAPAARNDQ</sequence>
<name>A0A290QGI0_9BACT</name>
<dbReference type="SMART" id="SM00448">
    <property type="entry name" value="REC"/>
    <property type="match status" value="1"/>
</dbReference>
<dbReference type="InterPro" id="IPR036097">
    <property type="entry name" value="HisK_dim/P_sf"/>
</dbReference>
<dbReference type="KEGG" id="vbh:CMV30_16285"/>
<feature type="region of interest" description="Disordered" evidence="14">
    <location>
        <begin position="514"/>
        <end position="535"/>
    </location>
</feature>
<evidence type="ECO:0000256" key="6">
    <source>
        <dbReference type="ARBA" id="ARBA00022692"/>
    </source>
</evidence>
<feature type="compositionally biased region" description="Low complexity" evidence="14">
    <location>
        <begin position="520"/>
        <end position="533"/>
    </location>
</feature>
<dbReference type="InterPro" id="IPR001789">
    <property type="entry name" value="Sig_transdc_resp-reg_receiver"/>
</dbReference>
<evidence type="ECO:0000256" key="14">
    <source>
        <dbReference type="SAM" id="MobiDB-lite"/>
    </source>
</evidence>
<proteinExistence type="predicted"/>
<keyword evidence="7" id="KW-0547">Nucleotide-binding</keyword>
<evidence type="ECO:0000256" key="4">
    <source>
        <dbReference type="ARBA" id="ARBA00022553"/>
    </source>
</evidence>
<evidence type="ECO:0000256" key="3">
    <source>
        <dbReference type="ARBA" id="ARBA00012438"/>
    </source>
</evidence>
<dbReference type="InterPro" id="IPR003594">
    <property type="entry name" value="HATPase_dom"/>
</dbReference>
<keyword evidence="10 15" id="KW-1133">Transmembrane helix</keyword>
<evidence type="ECO:0000256" key="5">
    <source>
        <dbReference type="ARBA" id="ARBA00022679"/>
    </source>
</evidence>
<accession>A0A290QGI0</accession>
<keyword evidence="9" id="KW-0067">ATP-binding</keyword>
<evidence type="ECO:0000313" key="19">
    <source>
        <dbReference type="Proteomes" id="UP000217265"/>
    </source>
</evidence>
<dbReference type="FunFam" id="1.10.287.130:FF:000004">
    <property type="entry name" value="Ethylene receptor 1"/>
    <property type="match status" value="1"/>
</dbReference>
<keyword evidence="11" id="KW-0902">Two-component regulatory system</keyword>
<feature type="modified residue" description="4-aspartylphosphate" evidence="13">
    <location>
        <position position="586"/>
    </location>
</feature>
<dbReference type="PROSITE" id="PS50109">
    <property type="entry name" value="HIS_KIN"/>
    <property type="match status" value="1"/>
</dbReference>
<dbReference type="RefSeq" id="WP_096057006.1">
    <property type="nucleotide sequence ID" value="NZ_CP023344.1"/>
</dbReference>
<dbReference type="SMART" id="SM00388">
    <property type="entry name" value="HisKA"/>
    <property type="match status" value="1"/>
</dbReference>
<dbReference type="InterPro" id="IPR036890">
    <property type="entry name" value="HATPase_C_sf"/>
</dbReference>
<dbReference type="SUPFAM" id="SSF52172">
    <property type="entry name" value="CheY-like"/>
    <property type="match status" value="1"/>
</dbReference>
<feature type="domain" description="Histidine kinase" evidence="16">
    <location>
        <begin position="288"/>
        <end position="510"/>
    </location>
</feature>
<evidence type="ECO:0000256" key="13">
    <source>
        <dbReference type="PROSITE-ProRule" id="PRU00169"/>
    </source>
</evidence>
<dbReference type="GO" id="GO:0016020">
    <property type="term" value="C:membrane"/>
    <property type="evidence" value="ECO:0007669"/>
    <property type="project" value="UniProtKB-SubCell"/>
</dbReference>
<dbReference type="Proteomes" id="UP000217265">
    <property type="component" value="Chromosome"/>
</dbReference>
<dbReference type="CDD" id="cd00082">
    <property type="entry name" value="HisKA"/>
    <property type="match status" value="1"/>
</dbReference>
<keyword evidence="12 15" id="KW-0472">Membrane</keyword>
<dbReference type="Gene3D" id="1.10.287.130">
    <property type="match status" value="1"/>
</dbReference>
<evidence type="ECO:0000256" key="9">
    <source>
        <dbReference type="ARBA" id="ARBA00022840"/>
    </source>
</evidence>